<dbReference type="GO" id="GO:0008049">
    <property type="term" value="P:male courtship behavior"/>
    <property type="evidence" value="ECO:0000318"/>
    <property type="project" value="GO_Central"/>
</dbReference>
<comment type="function">
    <text evidence="8">Gustatory receptor which mediates acceptance or avoidance behavior, depending on its substrates.</text>
</comment>
<keyword evidence="2 8" id="KW-1003">Cell membrane</keyword>
<keyword evidence="3 8" id="KW-0812">Transmembrane</keyword>
<dbReference type="GO" id="GO:0043025">
    <property type="term" value="C:neuronal cell body"/>
    <property type="evidence" value="ECO:0000318"/>
    <property type="project" value="GO_Central"/>
</dbReference>
<dbReference type="HOGENOM" id="CLU_060014_1_0_1"/>
<dbReference type="InParanoid" id="D1ZZD8"/>
<protein>
    <recommendedName>
        <fullName evidence="8">Gustatory receptor</fullName>
    </recommendedName>
</protein>
<gene>
    <name evidence="9" type="primary">AUGUSTUS-3.0.2_30194</name>
    <name evidence="9" type="ORF">TcasGA2_TC030194</name>
</gene>
<feature type="transmembrane region" description="Helical" evidence="8">
    <location>
        <begin position="164"/>
        <end position="184"/>
    </location>
</feature>
<evidence type="ECO:0000256" key="2">
    <source>
        <dbReference type="ARBA" id="ARBA00022475"/>
    </source>
</evidence>
<comment type="caution">
    <text evidence="8">Lacks conserved residue(s) required for the propagation of feature annotation.</text>
</comment>
<dbReference type="Pfam" id="PF08395">
    <property type="entry name" value="7tm_7"/>
    <property type="match status" value="1"/>
</dbReference>
<keyword evidence="5 8" id="KW-0472">Membrane</keyword>
<evidence type="ECO:0000256" key="8">
    <source>
        <dbReference type="RuleBase" id="RU363108"/>
    </source>
</evidence>
<evidence type="ECO:0000256" key="1">
    <source>
        <dbReference type="ARBA" id="ARBA00004651"/>
    </source>
</evidence>
<keyword evidence="4 8" id="KW-1133">Transmembrane helix</keyword>
<dbReference type="GO" id="GO:0007165">
    <property type="term" value="P:signal transduction"/>
    <property type="evidence" value="ECO:0007669"/>
    <property type="project" value="UniProtKB-KW"/>
</dbReference>
<comment type="similarity">
    <text evidence="8">Belongs to the insect chemoreceptor superfamily. Gustatory receptor (GR) family.</text>
</comment>
<dbReference type="GO" id="GO:0050909">
    <property type="term" value="P:sensory perception of taste"/>
    <property type="evidence" value="ECO:0007669"/>
    <property type="project" value="InterPro"/>
</dbReference>
<feature type="transmembrane region" description="Helical" evidence="8">
    <location>
        <begin position="77"/>
        <end position="95"/>
    </location>
</feature>
<keyword evidence="6 8" id="KW-0675">Receptor</keyword>
<reference evidence="9 10" key="1">
    <citation type="journal article" date="2008" name="Nature">
        <title>The genome of the model beetle and pest Tribolium castaneum.</title>
        <authorList>
            <consortium name="Tribolium Genome Sequencing Consortium"/>
            <person name="Richards S."/>
            <person name="Gibbs R.A."/>
            <person name="Weinstock G.M."/>
            <person name="Brown S.J."/>
            <person name="Denell R."/>
            <person name="Beeman R.W."/>
            <person name="Gibbs R."/>
            <person name="Beeman R.W."/>
            <person name="Brown S.J."/>
            <person name="Bucher G."/>
            <person name="Friedrich M."/>
            <person name="Grimmelikhuijzen C.J."/>
            <person name="Klingler M."/>
            <person name="Lorenzen M."/>
            <person name="Richards S."/>
            <person name="Roth S."/>
            <person name="Schroder R."/>
            <person name="Tautz D."/>
            <person name="Zdobnov E.M."/>
            <person name="Muzny D."/>
            <person name="Gibbs R.A."/>
            <person name="Weinstock G.M."/>
            <person name="Attaway T."/>
            <person name="Bell S."/>
            <person name="Buhay C.J."/>
            <person name="Chandrabose M.N."/>
            <person name="Chavez D."/>
            <person name="Clerk-Blankenburg K.P."/>
            <person name="Cree A."/>
            <person name="Dao M."/>
            <person name="Davis C."/>
            <person name="Chacko J."/>
            <person name="Dinh H."/>
            <person name="Dugan-Rocha S."/>
            <person name="Fowler G."/>
            <person name="Garner T.T."/>
            <person name="Garnes J."/>
            <person name="Gnirke A."/>
            <person name="Hawes A."/>
            <person name="Hernandez J."/>
            <person name="Hines S."/>
            <person name="Holder M."/>
            <person name="Hume J."/>
            <person name="Jhangiani S.N."/>
            <person name="Joshi V."/>
            <person name="Khan Z.M."/>
            <person name="Jackson L."/>
            <person name="Kovar C."/>
            <person name="Kowis A."/>
            <person name="Lee S."/>
            <person name="Lewis L.R."/>
            <person name="Margolis J."/>
            <person name="Morgan M."/>
            <person name="Nazareth L.V."/>
            <person name="Nguyen N."/>
            <person name="Okwuonu G."/>
            <person name="Parker D."/>
            <person name="Richards S."/>
            <person name="Ruiz S.J."/>
            <person name="Santibanez J."/>
            <person name="Savard J."/>
            <person name="Scherer S.E."/>
            <person name="Schneider B."/>
            <person name="Sodergren E."/>
            <person name="Tautz D."/>
            <person name="Vattahil S."/>
            <person name="Villasana D."/>
            <person name="White C.S."/>
            <person name="Wright R."/>
            <person name="Park Y."/>
            <person name="Beeman R.W."/>
            <person name="Lord J."/>
            <person name="Oppert B."/>
            <person name="Lorenzen M."/>
            <person name="Brown S."/>
            <person name="Wang L."/>
            <person name="Savard J."/>
            <person name="Tautz D."/>
            <person name="Richards S."/>
            <person name="Weinstock G."/>
            <person name="Gibbs R.A."/>
            <person name="Liu Y."/>
            <person name="Worley K."/>
            <person name="Weinstock G."/>
            <person name="Elsik C.G."/>
            <person name="Reese J.T."/>
            <person name="Elhaik E."/>
            <person name="Landan G."/>
            <person name="Graur D."/>
            <person name="Arensburger P."/>
            <person name="Atkinson P."/>
            <person name="Beeman R.W."/>
            <person name="Beidler J."/>
            <person name="Brown S.J."/>
            <person name="Demuth J.P."/>
            <person name="Drury D.W."/>
            <person name="Du Y.Z."/>
            <person name="Fujiwara H."/>
            <person name="Lorenzen M."/>
            <person name="Maselli V."/>
            <person name="Osanai M."/>
            <person name="Park Y."/>
            <person name="Robertson H.M."/>
            <person name="Tu Z."/>
            <person name="Wang J.J."/>
            <person name="Wang S."/>
            <person name="Richards S."/>
            <person name="Song H."/>
            <person name="Zhang L."/>
            <person name="Sodergren E."/>
            <person name="Werner D."/>
            <person name="Stanke M."/>
            <person name="Morgenstern B."/>
            <person name="Solovyev V."/>
            <person name="Kosarev P."/>
            <person name="Brown G."/>
            <person name="Chen H.C."/>
            <person name="Ermolaeva O."/>
            <person name="Hlavina W."/>
            <person name="Kapustin Y."/>
            <person name="Kiryutin B."/>
            <person name="Kitts P."/>
            <person name="Maglott D."/>
            <person name="Pruitt K."/>
            <person name="Sapojnikov V."/>
            <person name="Souvorov A."/>
            <person name="Mackey A.J."/>
            <person name="Waterhouse R.M."/>
            <person name="Wyder S."/>
            <person name="Zdobnov E.M."/>
            <person name="Zdobnov E.M."/>
            <person name="Wyder S."/>
            <person name="Kriventseva E.V."/>
            <person name="Kadowaki T."/>
            <person name="Bork P."/>
            <person name="Aranda M."/>
            <person name="Bao R."/>
            <person name="Beermann A."/>
            <person name="Berns N."/>
            <person name="Bolognesi R."/>
            <person name="Bonneton F."/>
            <person name="Bopp D."/>
            <person name="Brown S.J."/>
            <person name="Bucher G."/>
            <person name="Butts T."/>
            <person name="Chaumot A."/>
            <person name="Denell R.E."/>
            <person name="Ferrier D.E."/>
            <person name="Friedrich M."/>
            <person name="Gordon C.M."/>
            <person name="Jindra M."/>
            <person name="Klingler M."/>
            <person name="Lan Q."/>
            <person name="Lattorff H.M."/>
            <person name="Laudet V."/>
            <person name="von Levetsow C."/>
            <person name="Liu Z."/>
            <person name="Lutz R."/>
            <person name="Lynch J.A."/>
            <person name="da Fonseca R.N."/>
            <person name="Posnien N."/>
            <person name="Reuter R."/>
            <person name="Roth S."/>
            <person name="Savard J."/>
            <person name="Schinko J.B."/>
            <person name="Schmitt C."/>
            <person name="Schoppmeier M."/>
            <person name="Schroder R."/>
            <person name="Shippy T.D."/>
            <person name="Simonnet F."/>
            <person name="Marques-Souza H."/>
            <person name="Tautz D."/>
            <person name="Tomoyasu Y."/>
            <person name="Trauner J."/>
            <person name="Van der Zee M."/>
            <person name="Vervoort M."/>
            <person name="Wittkopp N."/>
            <person name="Wimmer E.A."/>
            <person name="Yang X."/>
            <person name="Jones A.K."/>
            <person name="Sattelle D.B."/>
            <person name="Ebert P.R."/>
            <person name="Nelson D."/>
            <person name="Scott J.G."/>
            <person name="Beeman R.W."/>
            <person name="Muthukrishnan S."/>
            <person name="Kramer K.J."/>
            <person name="Arakane Y."/>
            <person name="Beeman R.W."/>
            <person name="Zhu Q."/>
            <person name="Hogenkamp D."/>
            <person name="Dixit R."/>
            <person name="Oppert B."/>
            <person name="Jiang H."/>
            <person name="Zou Z."/>
            <person name="Marshall J."/>
            <person name="Elpidina E."/>
            <person name="Vinokurov K."/>
            <person name="Oppert C."/>
            <person name="Zou Z."/>
            <person name="Evans J."/>
            <person name="Lu Z."/>
            <person name="Zhao P."/>
            <person name="Sumathipala N."/>
            <person name="Altincicek B."/>
            <person name="Vilcinskas A."/>
            <person name="Williams M."/>
            <person name="Hultmark D."/>
            <person name="Hetru C."/>
            <person name="Jiang H."/>
            <person name="Grimmelikhuijzen C.J."/>
            <person name="Hauser F."/>
            <person name="Cazzamali G."/>
            <person name="Williamson M."/>
            <person name="Park Y."/>
            <person name="Li B."/>
            <person name="Tanaka Y."/>
            <person name="Predel R."/>
            <person name="Neupert S."/>
            <person name="Schachtner J."/>
            <person name="Verleyen P."/>
            <person name="Raible F."/>
            <person name="Bork P."/>
            <person name="Friedrich M."/>
            <person name="Walden K.K."/>
            <person name="Robertson H.M."/>
            <person name="Angeli S."/>
            <person name="Foret S."/>
            <person name="Bucher G."/>
            <person name="Schuetz S."/>
            <person name="Maleszka R."/>
            <person name="Wimmer E.A."/>
            <person name="Beeman R.W."/>
            <person name="Lorenzen M."/>
            <person name="Tomoyasu Y."/>
            <person name="Miller S.C."/>
            <person name="Grossmann D."/>
            <person name="Bucher G."/>
        </authorList>
    </citation>
    <scope>NUCLEOTIDE SEQUENCE [LARGE SCALE GENOMIC DNA]</scope>
    <source>
        <strain evidence="9 10">Georgia GA2</strain>
    </source>
</reference>
<evidence type="ECO:0000256" key="7">
    <source>
        <dbReference type="ARBA" id="ARBA00023224"/>
    </source>
</evidence>
<feature type="transmembrane region" description="Helical" evidence="8">
    <location>
        <begin position="39"/>
        <end position="57"/>
    </location>
</feature>
<evidence type="ECO:0000256" key="6">
    <source>
        <dbReference type="ARBA" id="ARBA00023170"/>
    </source>
</evidence>
<accession>D1ZZD8</accession>
<dbReference type="Proteomes" id="UP000007266">
    <property type="component" value="Linkage group 4"/>
</dbReference>
<dbReference type="InterPro" id="IPR013604">
    <property type="entry name" value="7TM_chemorcpt"/>
</dbReference>
<evidence type="ECO:0000256" key="4">
    <source>
        <dbReference type="ARBA" id="ARBA00022989"/>
    </source>
</evidence>
<sequence>MACRDLPLQTIYKISENLCMFPAYNFAKSQIEKARFRKIQGCLIIFIIILAIIVSLYMRHYHFKGLFTPTHLTLDNLNELFLTGVALGLVIRTCFGKTDHWFQLQYNLQTLDKILGNCSEDGNFWKNIYVQLILYGLIFVYGIYYMVLMMVVEKVGSWMDFVYVVHEFCYLYDILVHFLFINIASNLHTKYKSMNRLFNFAKTTDSFRKLGTISRVLAETVHAFNTTFGWVFLLIIAKNVNQILRCLNYILNNTFNLSISNTILGIYISLTLASIMLSCDFVVTESRKSVFLCFKLQEQFESLVDRNELFNLGKQLEANTVTFTAAGFFEINRSALFAIFGTVATYSLVLVQFNGDFANQQNCTCLQ</sequence>
<feature type="transmembrane region" description="Helical" evidence="8">
    <location>
        <begin position="257"/>
        <end position="279"/>
    </location>
</feature>
<dbReference type="AlphaFoldDB" id="D1ZZD8"/>
<name>D1ZZD8_TRICA</name>
<evidence type="ECO:0000313" key="10">
    <source>
        <dbReference type="Proteomes" id="UP000007266"/>
    </source>
</evidence>
<dbReference type="EMBL" id="KQ971338">
    <property type="protein sequence ID" value="EFA02935.1"/>
    <property type="molecule type" value="Genomic_DNA"/>
</dbReference>
<keyword evidence="10" id="KW-1185">Reference proteome</keyword>
<proteinExistence type="inferred from homology"/>
<feature type="transmembrane region" description="Helical" evidence="8">
    <location>
        <begin position="132"/>
        <end position="152"/>
    </location>
</feature>
<dbReference type="GO" id="GO:0030424">
    <property type="term" value="C:axon"/>
    <property type="evidence" value="ECO:0000318"/>
    <property type="project" value="GO_Central"/>
</dbReference>
<comment type="subcellular location">
    <subcellularLocation>
        <location evidence="1 8">Cell membrane</location>
        <topology evidence="1 8">Multi-pass membrane protein</topology>
    </subcellularLocation>
</comment>
<keyword evidence="7 8" id="KW-0807">Transducer</keyword>
<dbReference type="PhylomeDB" id="D1ZZD8"/>
<organism evidence="9 10">
    <name type="scientific">Tribolium castaneum</name>
    <name type="common">Red flour beetle</name>
    <dbReference type="NCBI Taxonomy" id="7070"/>
    <lineage>
        <taxon>Eukaryota</taxon>
        <taxon>Metazoa</taxon>
        <taxon>Ecdysozoa</taxon>
        <taxon>Arthropoda</taxon>
        <taxon>Hexapoda</taxon>
        <taxon>Insecta</taxon>
        <taxon>Pterygota</taxon>
        <taxon>Neoptera</taxon>
        <taxon>Endopterygota</taxon>
        <taxon>Coleoptera</taxon>
        <taxon>Polyphaga</taxon>
        <taxon>Cucujiformia</taxon>
        <taxon>Tenebrionidae</taxon>
        <taxon>Tenebrionidae incertae sedis</taxon>
        <taxon>Tribolium</taxon>
    </lineage>
</organism>
<evidence type="ECO:0000313" key="9">
    <source>
        <dbReference type="EMBL" id="EFA02935.1"/>
    </source>
</evidence>
<reference evidence="9 10" key="2">
    <citation type="journal article" date="2010" name="Nucleic Acids Res.">
        <title>BeetleBase in 2010: revisions to provide comprehensive genomic information for Tribolium castaneum.</title>
        <authorList>
            <person name="Kim H.S."/>
            <person name="Murphy T."/>
            <person name="Xia J."/>
            <person name="Caragea D."/>
            <person name="Park Y."/>
            <person name="Beeman R.W."/>
            <person name="Lorenzen M.D."/>
            <person name="Butcher S."/>
            <person name="Manak J.R."/>
            <person name="Brown S.J."/>
        </authorList>
    </citation>
    <scope>GENOME REANNOTATION</scope>
    <source>
        <strain evidence="9 10">Georgia GA2</strain>
    </source>
</reference>
<dbReference type="PANTHER" id="PTHR21143">
    <property type="entry name" value="INVERTEBRATE GUSTATORY RECEPTOR"/>
    <property type="match status" value="1"/>
</dbReference>
<dbReference type="PANTHER" id="PTHR21143:SF104">
    <property type="entry name" value="GUSTATORY RECEPTOR 8A-RELATED"/>
    <property type="match status" value="1"/>
</dbReference>
<dbReference type="GO" id="GO:0007635">
    <property type="term" value="P:chemosensory behavior"/>
    <property type="evidence" value="ECO:0000318"/>
    <property type="project" value="GO_Central"/>
</dbReference>
<dbReference type="GO" id="GO:0005886">
    <property type="term" value="C:plasma membrane"/>
    <property type="evidence" value="ECO:0007669"/>
    <property type="project" value="UniProtKB-SubCell"/>
</dbReference>
<dbReference type="GO" id="GO:0030425">
    <property type="term" value="C:dendrite"/>
    <property type="evidence" value="ECO:0000318"/>
    <property type="project" value="GO_Central"/>
</dbReference>
<evidence type="ECO:0000256" key="5">
    <source>
        <dbReference type="ARBA" id="ARBA00023136"/>
    </source>
</evidence>
<evidence type="ECO:0000256" key="3">
    <source>
        <dbReference type="ARBA" id="ARBA00022692"/>
    </source>
</evidence>